<dbReference type="AlphaFoldDB" id="A0A080M8R1"/>
<dbReference type="Proteomes" id="UP000021315">
    <property type="component" value="Unassembled WGS sequence"/>
</dbReference>
<proteinExistence type="predicted"/>
<keyword evidence="2" id="KW-1185">Reference proteome</keyword>
<name>A0A080M8R1_9PROT</name>
<accession>A0A080M8R1</accession>
<comment type="caution">
    <text evidence="1">The sequence shown here is derived from an EMBL/GenBank/DDBJ whole genome shotgun (WGS) entry which is preliminary data.</text>
</comment>
<organism evidence="1 2">
    <name type="scientific">Candidatus Accumulibacter cognatus</name>
    <dbReference type="NCBI Taxonomy" id="2954383"/>
    <lineage>
        <taxon>Bacteria</taxon>
        <taxon>Pseudomonadati</taxon>
        <taxon>Pseudomonadota</taxon>
        <taxon>Betaproteobacteria</taxon>
        <taxon>Candidatus Accumulibacter</taxon>
    </lineage>
</organism>
<gene>
    <name evidence="1" type="ORF">AW06_001259</name>
</gene>
<reference evidence="1" key="1">
    <citation type="submission" date="2014-02" db="EMBL/GenBank/DDBJ databases">
        <title>Expanding our view of genomic diversity in Candidatus Accumulibacter clades.</title>
        <authorList>
            <person name="Skennerton C.T."/>
            <person name="Barr J.J."/>
            <person name="Slater F.R."/>
            <person name="Bond P.L."/>
            <person name="Tyson G.W."/>
        </authorList>
    </citation>
    <scope>NUCLEOTIDE SEQUENCE [LARGE SCALE GENOMIC DNA]</scope>
</reference>
<evidence type="ECO:0000313" key="2">
    <source>
        <dbReference type="Proteomes" id="UP000021315"/>
    </source>
</evidence>
<sequence>MNVMAVSLFPDSLTGKRWRWNGSRYAAQQPLIFAPEGCRYSLTISSAIQRLKSLSLGS</sequence>
<evidence type="ECO:0000313" key="1">
    <source>
        <dbReference type="EMBL" id="KFB77613.1"/>
    </source>
</evidence>
<protein>
    <submittedName>
        <fullName evidence="1">Uncharacterized protein</fullName>
    </submittedName>
</protein>
<dbReference type="EMBL" id="JDST02000020">
    <property type="protein sequence ID" value="KFB77613.1"/>
    <property type="molecule type" value="Genomic_DNA"/>
</dbReference>